<reference evidence="2 3" key="1">
    <citation type="submission" date="2017-02" db="EMBL/GenBank/DDBJ databases">
        <authorList>
            <person name="Peterson S.W."/>
        </authorList>
    </citation>
    <scope>NUCLEOTIDE SEQUENCE [LARGE SCALE GENOMIC DNA]</scope>
    <source>
        <strain evidence="2 3">SRS1_H2-8</strain>
    </source>
</reference>
<organism evidence="2 3">
    <name type="scientific">Sporisorium reilianum f. sp. reilianum</name>
    <dbReference type="NCBI Taxonomy" id="72559"/>
    <lineage>
        <taxon>Eukaryota</taxon>
        <taxon>Fungi</taxon>
        <taxon>Dikarya</taxon>
        <taxon>Basidiomycota</taxon>
        <taxon>Ustilaginomycotina</taxon>
        <taxon>Ustilaginomycetes</taxon>
        <taxon>Ustilaginales</taxon>
        <taxon>Ustilaginaceae</taxon>
        <taxon>Sporisorium</taxon>
    </lineage>
</organism>
<dbReference type="AlphaFoldDB" id="A0A2N8UCL3"/>
<evidence type="ECO:0000313" key="3">
    <source>
        <dbReference type="Proteomes" id="UP000239563"/>
    </source>
</evidence>
<accession>A0A2N8UCL3</accession>
<feature type="chain" id="PRO_5014879955" evidence="1">
    <location>
        <begin position="30"/>
        <end position="175"/>
    </location>
</feature>
<name>A0A2N8UCL3_9BASI</name>
<dbReference type="Proteomes" id="UP000239563">
    <property type="component" value="Chromosome VI"/>
</dbReference>
<evidence type="ECO:0000256" key="1">
    <source>
        <dbReference type="SAM" id="SignalP"/>
    </source>
</evidence>
<gene>
    <name evidence="2" type="ORF">SRS1_25069</name>
</gene>
<proteinExistence type="predicted"/>
<feature type="signal peptide" evidence="1">
    <location>
        <begin position="1"/>
        <end position="29"/>
    </location>
</feature>
<keyword evidence="1" id="KW-0732">Signal</keyword>
<protein>
    <submittedName>
        <fullName evidence="2">Uncharacterized protein</fullName>
    </submittedName>
</protein>
<dbReference type="EMBL" id="LT795059">
    <property type="protein sequence ID" value="SJX62745.1"/>
    <property type="molecule type" value="Genomic_DNA"/>
</dbReference>
<evidence type="ECO:0000313" key="2">
    <source>
        <dbReference type="EMBL" id="SJX62745.1"/>
    </source>
</evidence>
<sequence>MRSTFLFLAASCLLGALCAVAHFPDAVKGVPEAEALWDHLVSERYLPKGIETPELRNFDFRSWHSFLSNKGLDIISDGRVGANSLRRYAKDPTVATNKLHDPYSPATAAELIRSYAEDQRRLVQSAGSRASAREAAALQASGSAPAVGEAVIDFMQMPDDDKNLLIDNPNHGKWW</sequence>